<dbReference type="CDD" id="cd00279">
    <property type="entry name" value="YlxR"/>
    <property type="match status" value="1"/>
</dbReference>
<protein>
    <recommendedName>
        <fullName evidence="1">YlxR domain-containing protein</fullName>
    </recommendedName>
</protein>
<evidence type="ECO:0000313" key="3">
    <source>
        <dbReference type="Proteomes" id="UP000186684"/>
    </source>
</evidence>
<dbReference type="Pfam" id="PF04296">
    <property type="entry name" value="YlxR"/>
    <property type="match status" value="1"/>
</dbReference>
<proteinExistence type="predicted"/>
<dbReference type="Proteomes" id="UP000186684">
    <property type="component" value="Unassembled WGS sequence"/>
</dbReference>
<dbReference type="PANTHER" id="PTHR34215:SF1">
    <property type="entry name" value="YLXR DOMAIN-CONTAINING PROTEIN"/>
    <property type="match status" value="1"/>
</dbReference>
<dbReference type="STRING" id="633194.SAMN05421759_104133"/>
<dbReference type="Gene3D" id="3.30.1230.10">
    <property type="entry name" value="YlxR-like"/>
    <property type="match status" value="1"/>
</dbReference>
<reference evidence="3" key="1">
    <citation type="submission" date="2017-01" db="EMBL/GenBank/DDBJ databases">
        <authorList>
            <person name="Varghese N."/>
            <person name="Submissions S."/>
        </authorList>
    </citation>
    <scope>NUCLEOTIDE SEQUENCE [LARGE SCALE GENOMIC DNA]</scope>
    <source>
        <strain evidence="3">DSM 29430</strain>
    </source>
</reference>
<feature type="domain" description="YlxR" evidence="1">
    <location>
        <begin position="16"/>
        <end position="91"/>
    </location>
</feature>
<dbReference type="InterPro" id="IPR007393">
    <property type="entry name" value="YlxR_dom"/>
</dbReference>
<dbReference type="InterPro" id="IPR037465">
    <property type="entry name" value="YlxR"/>
</dbReference>
<evidence type="ECO:0000259" key="1">
    <source>
        <dbReference type="Pfam" id="PF04296"/>
    </source>
</evidence>
<sequence length="215" mass="22892">MSRGGRTKDREDGPERRCIATGESQPVSGLVRFVVGPDGGIVPDIAGKLPGRGIWVAADRAAMDKAVAKKLFSRAAKQNVTVPDALPDMIEKMLTQRVIDLISLARKSGNAVSGYEKVKDWLQKEEAEVLIQAEDGSARGKTKLSTPHYGSYIGWLGAAELGQAFGRDKVVHAALGAGGLTKRVVEDAQRLKGMRVDTKTRDAAAGVAGKDKRAS</sequence>
<dbReference type="SUPFAM" id="SSF64376">
    <property type="entry name" value="YlxR-like"/>
    <property type="match status" value="1"/>
</dbReference>
<keyword evidence="3" id="KW-1185">Reference proteome</keyword>
<name>A0A1N7MAE0_9RHOB</name>
<dbReference type="InterPro" id="IPR029064">
    <property type="entry name" value="Ribosomal_eL30-like_sf"/>
</dbReference>
<evidence type="ECO:0000313" key="2">
    <source>
        <dbReference type="EMBL" id="SIS83040.1"/>
    </source>
</evidence>
<dbReference type="InterPro" id="IPR035931">
    <property type="entry name" value="YlxR-like_sf"/>
</dbReference>
<dbReference type="SUPFAM" id="SSF55315">
    <property type="entry name" value="L30e-like"/>
    <property type="match status" value="1"/>
</dbReference>
<dbReference type="NCBIfam" id="NF006622">
    <property type="entry name" value="PRK09190.1"/>
    <property type="match status" value="1"/>
</dbReference>
<dbReference type="EMBL" id="FTOQ01000004">
    <property type="protein sequence ID" value="SIS83040.1"/>
    <property type="molecule type" value="Genomic_DNA"/>
</dbReference>
<dbReference type="RefSeq" id="WP_076447435.1">
    <property type="nucleotide sequence ID" value="NZ_FTOQ01000004.1"/>
</dbReference>
<dbReference type="OrthoDB" id="9799836at2"/>
<dbReference type="AlphaFoldDB" id="A0A1N7MAE0"/>
<dbReference type="Gene3D" id="3.30.1330.30">
    <property type="match status" value="1"/>
</dbReference>
<dbReference type="PANTHER" id="PTHR34215">
    <property type="entry name" value="BLL0784 PROTEIN"/>
    <property type="match status" value="1"/>
</dbReference>
<gene>
    <name evidence="2" type="ORF">SAMN05421759_104133</name>
</gene>
<organism evidence="2 3">
    <name type="scientific">Roseivivax lentus</name>
    <dbReference type="NCBI Taxonomy" id="633194"/>
    <lineage>
        <taxon>Bacteria</taxon>
        <taxon>Pseudomonadati</taxon>
        <taxon>Pseudomonadota</taxon>
        <taxon>Alphaproteobacteria</taxon>
        <taxon>Rhodobacterales</taxon>
        <taxon>Roseobacteraceae</taxon>
        <taxon>Roseivivax</taxon>
    </lineage>
</organism>
<accession>A0A1N7MAE0</accession>